<organism evidence="2 3">
    <name type="scientific">Nelumbo nucifera</name>
    <name type="common">Sacred lotus</name>
    <dbReference type="NCBI Taxonomy" id="4432"/>
    <lineage>
        <taxon>Eukaryota</taxon>
        <taxon>Viridiplantae</taxon>
        <taxon>Streptophyta</taxon>
        <taxon>Embryophyta</taxon>
        <taxon>Tracheophyta</taxon>
        <taxon>Spermatophyta</taxon>
        <taxon>Magnoliopsida</taxon>
        <taxon>Proteales</taxon>
        <taxon>Nelumbonaceae</taxon>
        <taxon>Nelumbo</taxon>
    </lineage>
</organism>
<dbReference type="AlphaFoldDB" id="A0A822Y0D5"/>
<dbReference type="Pfam" id="PF14392">
    <property type="entry name" value="zf-CCHC_4"/>
    <property type="match status" value="1"/>
</dbReference>
<comment type="caution">
    <text evidence="2">The sequence shown here is derived from an EMBL/GenBank/DDBJ whole genome shotgun (WGS) entry which is preliminary data.</text>
</comment>
<dbReference type="EMBL" id="DUZY01000001">
    <property type="protein sequence ID" value="DAD23108.1"/>
    <property type="molecule type" value="Genomic_DNA"/>
</dbReference>
<name>A0A822Y0D5_NELNU</name>
<evidence type="ECO:0000313" key="2">
    <source>
        <dbReference type="EMBL" id="DAD23108.1"/>
    </source>
</evidence>
<proteinExistence type="predicted"/>
<keyword evidence="3" id="KW-1185">Reference proteome</keyword>
<reference evidence="2 3" key="1">
    <citation type="journal article" date="2020" name="Mol. Biol. Evol.">
        <title>Distinct Expression and Methylation Patterns for Genes with Different Fates following a Single Whole-Genome Duplication in Flowering Plants.</title>
        <authorList>
            <person name="Shi T."/>
            <person name="Rahmani R.S."/>
            <person name="Gugger P.F."/>
            <person name="Wang M."/>
            <person name="Li H."/>
            <person name="Zhang Y."/>
            <person name="Li Z."/>
            <person name="Wang Q."/>
            <person name="Van de Peer Y."/>
            <person name="Marchal K."/>
            <person name="Chen J."/>
        </authorList>
    </citation>
    <scope>NUCLEOTIDE SEQUENCE [LARGE SCALE GENOMIC DNA]</scope>
    <source>
        <tissue evidence="2">Leaf</tissue>
    </source>
</reference>
<feature type="domain" description="Zinc knuckle CX2CX4HX4C" evidence="1">
    <location>
        <begin position="44"/>
        <end position="77"/>
    </location>
</feature>
<evidence type="ECO:0000259" key="1">
    <source>
        <dbReference type="Pfam" id="PF14392"/>
    </source>
</evidence>
<dbReference type="InterPro" id="IPR025836">
    <property type="entry name" value="Zn_knuckle_CX2CX4HX4C"/>
</dbReference>
<sequence length="117" mass="13855">MDIERVLYEDEDEDEDLLCLRRFLQARVRIETSKALTVSIREMSPSSKSMWFPYQYERLLLFCYRCGLLGHDEGRCNRVPKRQVLDEIIMKLTNQKNGGGEWESIVWALVEDHLLLC</sequence>
<accession>A0A822Y0D5</accession>
<gene>
    <name evidence="2" type="ORF">HUJ06_024571</name>
</gene>
<dbReference type="Proteomes" id="UP000607653">
    <property type="component" value="Unassembled WGS sequence"/>
</dbReference>
<evidence type="ECO:0000313" key="3">
    <source>
        <dbReference type="Proteomes" id="UP000607653"/>
    </source>
</evidence>
<protein>
    <recommendedName>
        <fullName evidence="1">Zinc knuckle CX2CX4HX4C domain-containing protein</fullName>
    </recommendedName>
</protein>